<proteinExistence type="predicted"/>
<reference evidence="2" key="1">
    <citation type="submission" date="2015-04" db="UniProtKB">
        <authorList>
            <consortium name="EnsemblPlants"/>
        </authorList>
    </citation>
    <scope>IDENTIFICATION</scope>
</reference>
<reference evidence="2" key="2">
    <citation type="submission" date="2018-05" db="EMBL/GenBank/DDBJ databases">
        <title>OpunRS2 (Oryza punctata Reference Sequence Version 2).</title>
        <authorList>
            <person name="Zhang J."/>
            <person name="Kudrna D."/>
            <person name="Lee S."/>
            <person name="Talag J."/>
            <person name="Welchert J."/>
            <person name="Wing R.A."/>
        </authorList>
    </citation>
    <scope>NUCLEOTIDE SEQUENCE [LARGE SCALE GENOMIC DNA]</scope>
</reference>
<keyword evidence="1" id="KW-0812">Transmembrane</keyword>
<sequence>MVARIRLLGLWLGDGSGDLDLGGSVVAGRGLLLSAMAACGLLLFAAGHHDDWGDQIRHRDNWGGWIRCREDGSSTAVDSAATATTTTMITTTTTAGLLQPPPLYHLATTVWASASGGHGGLCLWVAAGGGFFLLQITFSWWSATDLQFSFARKSFSLAVGVT</sequence>
<dbReference type="Gramene" id="OPUNC01G24970.1">
    <property type="protein sequence ID" value="OPUNC01G24970.1"/>
    <property type="gene ID" value="OPUNC01G24970"/>
</dbReference>
<dbReference type="AlphaFoldDB" id="A0A0E0JLW6"/>
<protein>
    <submittedName>
        <fullName evidence="2">Uncharacterized protein</fullName>
    </submittedName>
</protein>
<evidence type="ECO:0000313" key="3">
    <source>
        <dbReference type="Proteomes" id="UP000026962"/>
    </source>
</evidence>
<keyword evidence="3" id="KW-1185">Reference proteome</keyword>
<keyword evidence="1" id="KW-0472">Membrane</keyword>
<dbReference type="Proteomes" id="UP000026962">
    <property type="component" value="Chromosome 1"/>
</dbReference>
<evidence type="ECO:0000313" key="2">
    <source>
        <dbReference type="EnsemblPlants" id="OPUNC01G24970.1"/>
    </source>
</evidence>
<keyword evidence="1" id="KW-1133">Transmembrane helix</keyword>
<dbReference type="HOGENOM" id="CLU_1638098_0_0_1"/>
<name>A0A0E0JLW6_ORYPU</name>
<dbReference type="EnsemblPlants" id="OPUNC01G24970.1">
    <property type="protein sequence ID" value="OPUNC01G24970.1"/>
    <property type="gene ID" value="OPUNC01G24970"/>
</dbReference>
<feature type="transmembrane region" description="Helical" evidence="1">
    <location>
        <begin position="26"/>
        <end position="47"/>
    </location>
</feature>
<evidence type="ECO:0000256" key="1">
    <source>
        <dbReference type="SAM" id="Phobius"/>
    </source>
</evidence>
<organism evidence="2">
    <name type="scientific">Oryza punctata</name>
    <name type="common">Red rice</name>
    <dbReference type="NCBI Taxonomy" id="4537"/>
    <lineage>
        <taxon>Eukaryota</taxon>
        <taxon>Viridiplantae</taxon>
        <taxon>Streptophyta</taxon>
        <taxon>Embryophyta</taxon>
        <taxon>Tracheophyta</taxon>
        <taxon>Spermatophyta</taxon>
        <taxon>Magnoliopsida</taxon>
        <taxon>Liliopsida</taxon>
        <taxon>Poales</taxon>
        <taxon>Poaceae</taxon>
        <taxon>BOP clade</taxon>
        <taxon>Oryzoideae</taxon>
        <taxon>Oryzeae</taxon>
        <taxon>Oryzinae</taxon>
        <taxon>Oryza</taxon>
    </lineage>
</organism>
<feature type="transmembrane region" description="Helical" evidence="1">
    <location>
        <begin position="121"/>
        <end position="141"/>
    </location>
</feature>
<accession>A0A0E0JLW6</accession>